<dbReference type="GO" id="GO:0004149">
    <property type="term" value="F:dihydrolipoyllysine-residue succinyltransferase activity"/>
    <property type="evidence" value="ECO:0007669"/>
    <property type="project" value="UniProtKB-UniRule"/>
</dbReference>
<dbReference type="AlphaFoldDB" id="A0A402AZV1"/>
<comment type="similarity">
    <text evidence="3 12">Belongs to the 2-oxoacid dehydrogenase family.</text>
</comment>
<keyword evidence="8 12" id="KW-0808">Transferase</keyword>
<feature type="compositionally biased region" description="Low complexity" evidence="13">
    <location>
        <begin position="178"/>
        <end position="203"/>
    </location>
</feature>
<dbReference type="InterPro" id="IPR050537">
    <property type="entry name" value="2-oxoacid_dehydrogenase"/>
</dbReference>
<comment type="function">
    <text evidence="1 12">E2 component of the 2-oxoglutarate dehydrogenase (OGDH) complex which catalyzes the second step in the conversion of 2-oxoglutarate to succinyl-CoA and CO(2).</text>
</comment>
<dbReference type="PANTHER" id="PTHR43416">
    <property type="entry name" value="DIHYDROLIPOYLLYSINE-RESIDUE SUCCINYLTRANSFERASE COMPONENT OF 2-OXOGLUTARATE DEHYDROGENASE COMPLEX, MITOCHONDRIAL-RELATED"/>
    <property type="match status" value="1"/>
</dbReference>
<dbReference type="GO" id="GO:0005829">
    <property type="term" value="C:cytosol"/>
    <property type="evidence" value="ECO:0007669"/>
    <property type="project" value="TreeGrafter"/>
</dbReference>
<dbReference type="Pfam" id="PF00198">
    <property type="entry name" value="2-oxoacid_dh"/>
    <property type="match status" value="1"/>
</dbReference>
<dbReference type="InterPro" id="IPR003016">
    <property type="entry name" value="2-oxoA_DH_lipoyl-BS"/>
</dbReference>
<feature type="compositionally biased region" description="Polar residues" evidence="13">
    <location>
        <begin position="98"/>
        <end position="124"/>
    </location>
</feature>
<dbReference type="GO" id="GO:0045252">
    <property type="term" value="C:oxoglutarate dehydrogenase complex"/>
    <property type="evidence" value="ECO:0007669"/>
    <property type="project" value="UniProtKB-UniRule"/>
</dbReference>
<evidence type="ECO:0000256" key="7">
    <source>
        <dbReference type="ARBA" id="ARBA00022532"/>
    </source>
</evidence>
<evidence type="ECO:0000256" key="11">
    <source>
        <dbReference type="ARBA" id="ARBA00052761"/>
    </source>
</evidence>
<feature type="domain" description="Lipoyl-binding" evidence="14">
    <location>
        <begin position="2"/>
        <end position="77"/>
    </location>
</feature>
<evidence type="ECO:0000256" key="10">
    <source>
        <dbReference type="ARBA" id="ARBA00023315"/>
    </source>
</evidence>
<keyword evidence="7 12" id="KW-0816">Tricarboxylic acid cycle</keyword>
<sequence>MSVEVHVPELGESIVDATIASWLKKEGDAVKRGDTLAELETDKVNVEVNADQDGVLQKVLKQVGDVVGVGEAICIIGEGTASASATNGSAPQAVATEASPSNPRETSPTNTGNGATAAFSDTQRPPSPLARRIAAEHHVDISQVRGSSPHGRVTKEDVITYLEQSTQPTAPAETGVDPVSAAAQPAPQKAAPAAVQAGSQPSADESNGRVERIRMSRRRQTIAQRLVEAQHTAAMLTTFNEIDMSAIMDVRNRRKDAFKEKHNVSLGFMSFFTKAAVGALKAYPRLNAEIQGTDILLKHYYDISIAVSTDEGLVVPVVRDADRKGFAQIEREIAELAKKARANTLSLADLQGGTFTITNGGIFGSLLSTPILNAPQVGILGMHKIEQRPIALNGQVVIRPMMYVALSYDHRIVDGSEAVRFLATIKELAEDPESLLLEG</sequence>
<dbReference type="PROSITE" id="PS00189">
    <property type="entry name" value="LIPOYL"/>
    <property type="match status" value="1"/>
</dbReference>
<dbReference type="Gene3D" id="3.30.559.10">
    <property type="entry name" value="Chloramphenicol acetyltransferase-like domain"/>
    <property type="match status" value="1"/>
</dbReference>
<keyword evidence="9 12" id="KW-0450">Lipoyl</keyword>
<organism evidence="16 17">
    <name type="scientific">Dictyobacter alpinus</name>
    <dbReference type="NCBI Taxonomy" id="2014873"/>
    <lineage>
        <taxon>Bacteria</taxon>
        <taxon>Bacillati</taxon>
        <taxon>Chloroflexota</taxon>
        <taxon>Ktedonobacteria</taxon>
        <taxon>Ktedonobacterales</taxon>
        <taxon>Dictyobacteraceae</taxon>
        <taxon>Dictyobacter</taxon>
    </lineage>
</organism>
<accession>A0A402AZV1</accession>
<dbReference type="EC" id="2.3.1.61" evidence="5 12"/>
<evidence type="ECO:0000256" key="4">
    <source>
        <dbReference type="ARBA" id="ARBA00011666"/>
    </source>
</evidence>
<gene>
    <name evidence="16" type="ORF">KDA_01140</name>
</gene>
<reference evidence="17" key="1">
    <citation type="submission" date="2018-12" db="EMBL/GenBank/DDBJ databases">
        <title>Tengunoibacter tsumagoiensis gen. nov., sp. nov., Dictyobacter kobayashii sp. nov., D. alpinus sp. nov., and D. joshuensis sp. nov. and description of Dictyobacteraceae fam. nov. within the order Ktedonobacterales isolated from Tengu-no-mugimeshi.</title>
        <authorList>
            <person name="Wang C.M."/>
            <person name="Zheng Y."/>
            <person name="Sakai Y."/>
            <person name="Toyoda A."/>
            <person name="Minakuchi Y."/>
            <person name="Abe K."/>
            <person name="Yokota A."/>
            <person name="Yabe S."/>
        </authorList>
    </citation>
    <scope>NUCLEOTIDE SEQUENCE [LARGE SCALE GENOMIC DNA]</scope>
    <source>
        <strain evidence="17">Uno16</strain>
    </source>
</reference>
<dbReference type="FunFam" id="3.30.559.10:FF:000007">
    <property type="entry name" value="Dihydrolipoamide acetyltransferase component of pyruvate dehydrogenase complex"/>
    <property type="match status" value="1"/>
</dbReference>
<dbReference type="Pfam" id="PF00364">
    <property type="entry name" value="Biotin_lipoyl"/>
    <property type="match status" value="1"/>
</dbReference>
<dbReference type="InterPro" id="IPR011053">
    <property type="entry name" value="Single_hybrid_motif"/>
</dbReference>
<dbReference type="SUPFAM" id="SSF47005">
    <property type="entry name" value="Peripheral subunit-binding domain of 2-oxo acid dehydrogenase complex"/>
    <property type="match status" value="1"/>
</dbReference>
<dbReference type="NCBIfam" id="TIGR01347">
    <property type="entry name" value="sucB"/>
    <property type="match status" value="1"/>
</dbReference>
<comment type="cofactor">
    <cofactor evidence="12">
        <name>(R)-lipoate</name>
        <dbReference type="ChEBI" id="CHEBI:83088"/>
    </cofactor>
    <text evidence="12">Binds 1 lipoyl cofactor covalently.</text>
</comment>
<dbReference type="CDD" id="cd06849">
    <property type="entry name" value="lipoyl_domain"/>
    <property type="match status" value="1"/>
</dbReference>
<evidence type="ECO:0000256" key="9">
    <source>
        <dbReference type="ARBA" id="ARBA00022823"/>
    </source>
</evidence>
<dbReference type="GO" id="GO:0006099">
    <property type="term" value="P:tricarboxylic acid cycle"/>
    <property type="evidence" value="ECO:0007669"/>
    <property type="project" value="UniProtKB-UniRule"/>
</dbReference>
<dbReference type="SUPFAM" id="SSF51230">
    <property type="entry name" value="Single hybrid motif"/>
    <property type="match status" value="1"/>
</dbReference>
<dbReference type="InterPro" id="IPR001078">
    <property type="entry name" value="2-oxoacid_DH_actylTfrase"/>
</dbReference>
<dbReference type="InterPro" id="IPR000089">
    <property type="entry name" value="Biotin_lipoyl"/>
</dbReference>
<dbReference type="InterPro" id="IPR006255">
    <property type="entry name" value="SucB"/>
</dbReference>
<dbReference type="Proteomes" id="UP000287171">
    <property type="component" value="Unassembled WGS sequence"/>
</dbReference>
<dbReference type="GO" id="GO:0033512">
    <property type="term" value="P:L-lysine catabolic process to acetyl-CoA via saccharopine"/>
    <property type="evidence" value="ECO:0007669"/>
    <property type="project" value="UniProtKB-UniRule"/>
</dbReference>
<evidence type="ECO:0000313" key="17">
    <source>
        <dbReference type="Proteomes" id="UP000287171"/>
    </source>
</evidence>
<comment type="catalytic activity">
    <reaction evidence="11 12">
        <text>N(6)-[(R)-dihydrolipoyl]-L-lysyl-[protein] + succinyl-CoA = N(6)-[(R)-S(8)-succinyldihydrolipoyl]-L-lysyl-[protein] + CoA</text>
        <dbReference type="Rhea" id="RHEA:15213"/>
        <dbReference type="Rhea" id="RHEA-COMP:10475"/>
        <dbReference type="Rhea" id="RHEA-COMP:20092"/>
        <dbReference type="ChEBI" id="CHEBI:57287"/>
        <dbReference type="ChEBI" id="CHEBI:57292"/>
        <dbReference type="ChEBI" id="CHEBI:83100"/>
        <dbReference type="ChEBI" id="CHEBI:83120"/>
        <dbReference type="EC" id="2.3.1.61"/>
    </reaction>
</comment>
<comment type="pathway">
    <text evidence="2 12">Amino-acid degradation; L-lysine degradation via saccharopine pathway; glutaryl-CoA from L-lysine: step 6/6.</text>
</comment>
<feature type="region of interest" description="Disordered" evidence="13">
    <location>
        <begin position="82"/>
        <end position="127"/>
    </location>
</feature>
<name>A0A402AZV1_9CHLR</name>
<dbReference type="Gene3D" id="4.10.320.10">
    <property type="entry name" value="E3-binding domain"/>
    <property type="match status" value="1"/>
</dbReference>
<feature type="domain" description="Peripheral subunit-binding (PSBD)" evidence="15">
    <location>
        <begin position="125"/>
        <end position="162"/>
    </location>
</feature>
<dbReference type="NCBIfam" id="NF004309">
    <property type="entry name" value="PRK05704.1"/>
    <property type="match status" value="1"/>
</dbReference>
<feature type="region of interest" description="Disordered" evidence="13">
    <location>
        <begin position="166"/>
        <end position="210"/>
    </location>
</feature>
<protein>
    <recommendedName>
        <fullName evidence="6 12">Dihydrolipoyllysine-residue succinyltransferase component of 2-oxoglutarate dehydrogenase complex</fullName>
        <ecNumber evidence="5 12">2.3.1.61</ecNumber>
    </recommendedName>
    <alternativeName>
        <fullName evidence="12">2-oxoglutarate dehydrogenase complex component E2</fullName>
    </alternativeName>
</protein>
<comment type="subunit">
    <text evidence="4">Forms a 24-polypeptide structural core with octahedral symmetry. Part of the 2-oxoglutarate dehydrogenase (OGDH) complex composed of E1 (2-oxoglutarate dehydrogenase), E2 (dihydrolipoamide succinyltransferase) and E3 (dihydrolipoamide dehydrogenase); the complex contains multiple copies of the three enzymatic components (E1, E2 and E3).</text>
</comment>
<evidence type="ECO:0000256" key="3">
    <source>
        <dbReference type="ARBA" id="ARBA00007317"/>
    </source>
</evidence>
<dbReference type="InterPro" id="IPR036625">
    <property type="entry name" value="E3-bd_dom_sf"/>
</dbReference>
<evidence type="ECO:0000256" key="5">
    <source>
        <dbReference type="ARBA" id="ARBA00012945"/>
    </source>
</evidence>
<evidence type="ECO:0000259" key="15">
    <source>
        <dbReference type="PROSITE" id="PS51826"/>
    </source>
</evidence>
<dbReference type="UniPathway" id="UPA00868">
    <property type="reaction ID" value="UER00840"/>
</dbReference>
<dbReference type="Gene3D" id="2.40.50.100">
    <property type="match status" value="1"/>
</dbReference>
<comment type="caution">
    <text evidence="16">The sequence shown here is derived from an EMBL/GenBank/DDBJ whole genome shotgun (WGS) entry which is preliminary data.</text>
</comment>
<dbReference type="RefSeq" id="WP_126625321.1">
    <property type="nucleotide sequence ID" value="NZ_BIFT01000001.1"/>
</dbReference>
<dbReference type="InterPro" id="IPR023213">
    <property type="entry name" value="CAT-like_dom_sf"/>
</dbReference>
<dbReference type="PROSITE" id="PS50968">
    <property type="entry name" value="BIOTINYL_LIPOYL"/>
    <property type="match status" value="1"/>
</dbReference>
<dbReference type="Pfam" id="PF02817">
    <property type="entry name" value="E3_binding"/>
    <property type="match status" value="1"/>
</dbReference>
<dbReference type="InterPro" id="IPR004167">
    <property type="entry name" value="PSBD"/>
</dbReference>
<dbReference type="SUPFAM" id="SSF52777">
    <property type="entry name" value="CoA-dependent acyltransferases"/>
    <property type="match status" value="1"/>
</dbReference>
<proteinExistence type="inferred from homology"/>
<evidence type="ECO:0000256" key="6">
    <source>
        <dbReference type="ARBA" id="ARBA00019511"/>
    </source>
</evidence>
<evidence type="ECO:0000256" key="2">
    <source>
        <dbReference type="ARBA" id="ARBA00005145"/>
    </source>
</evidence>
<evidence type="ECO:0000256" key="13">
    <source>
        <dbReference type="SAM" id="MobiDB-lite"/>
    </source>
</evidence>
<evidence type="ECO:0000313" key="16">
    <source>
        <dbReference type="EMBL" id="GCE24630.1"/>
    </source>
</evidence>
<keyword evidence="10 12" id="KW-0012">Acyltransferase</keyword>
<evidence type="ECO:0000256" key="1">
    <source>
        <dbReference type="ARBA" id="ARBA00004052"/>
    </source>
</evidence>
<dbReference type="EMBL" id="BIFT01000001">
    <property type="protein sequence ID" value="GCE24630.1"/>
    <property type="molecule type" value="Genomic_DNA"/>
</dbReference>
<dbReference type="PROSITE" id="PS51826">
    <property type="entry name" value="PSBD"/>
    <property type="match status" value="1"/>
</dbReference>
<evidence type="ECO:0000256" key="8">
    <source>
        <dbReference type="ARBA" id="ARBA00022679"/>
    </source>
</evidence>
<dbReference type="OrthoDB" id="9805770at2"/>
<keyword evidence="17" id="KW-1185">Reference proteome</keyword>
<evidence type="ECO:0000259" key="14">
    <source>
        <dbReference type="PROSITE" id="PS50968"/>
    </source>
</evidence>
<dbReference type="PANTHER" id="PTHR43416:SF5">
    <property type="entry name" value="DIHYDROLIPOYLLYSINE-RESIDUE SUCCINYLTRANSFERASE COMPONENT OF 2-OXOGLUTARATE DEHYDROGENASE COMPLEX, MITOCHONDRIAL"/>
    <property type="match status" value="1"/>
</dbReference>
<evidence type="ECO:0000256" key="12">
    <source>
        <dbReference type="RuleBase" id="RU361138"/>
    </source>
</evidence>